<evidence type="ECO:0000313" key="1">
    <source>
        <dbReference type="EMBL" id="OGK49990.1"/>
    </source>
</evidence>
<dbReference type="Gene3D" id="3.40.1490.10">
    <property type="entry name" value="Bit1"/>
    <property type="match status" value="1"/>
</dbReference>
<organism evidence="1 2">
    <name type="scientific">Candidatus Roizmanbacteria bacterium RIFCSPLOWO2_01_FULL_40_42</name>
    <dbReference type="NCBI Taxonomy" id="1802066"/>
    <lineage>
        <taxon>Bacteria</taxon>
        <taxon>Candidatus Roizmaniibacteriota</taxon>
    </lineage>
</organism>
<dbReference type="Proteomes" id="UP000178558">
    <property type="component" value="Unassembled WGS sequence"/>
</dbReference>
<dbReference type="Pfam" id="PF09391">
    <property type="entry name" value="DUF2000"/>
    <property type="match status" value="1"/>
</dbReference>
<dbReference type="SUPFAM" id="SSF102462">
    <property type="entry name" value="Peptidyl-tRNA hydrolase II"/>
    <property type="match status" value="1"/>
</dbReference>
<gene>
    <name evidence="1" type="ORF">A3B50_03090</name>
</gene>
<dbReference type="PIRSF" id="PIRSF033736">
    <property type="entry name" value="UCP033763"/>
    <property type="match status" value="1"/>
</dbReference>
<evidence type="ECO:0008006" key="3">
    <source>
        <dbReference type="Google" id="ProtNLM"/>
    </source>
</evidence>
<protein>
    <recommendedName>
        <fullName evidence="3">DUF2000 domain-containing protein</fullName>
    </recommendedName>
</protein>
<dbReference type="EMBL" id="MGAQ01000022">
    <property type="protein sequence ID" value="OGK49990.1"/>
    <property type="molecule type" value="Genomic_DNA"/>
</dbReference>
<evidence type="ECO:0000313" key="2">
    <source>
        <dbReference type="Proteomes" id="UP000178558"/>
    </source>
</evidence>
<comment type="caution">
    <text evidence="1">The sequence shown here is derived from an EMBL/GenBank/DDBJ whole genome shotgun (WGS) entry which is preliminary data.</text>
</comment>
<reference evidence="1 2" key="1">
    <citation type="journal article" date="2016" name="Nat. Commun.">
        <title>Thousands of microbial genomes shed light on interconnected biogeochemical processes in an aquifer system.</title>
        <authorList>
            <person name="Anantharaman K."/>
            <person name="Brown C.T."/>
            <person name="Hug L.A."/>
            <person name="Sharon I."/>
            <person name="Castelle C.J."/>
            <person name="Probst A.J."/>
            <person name="Thomas B.C."/>
            <person name="Singh A."/>
            <person name="Wilkins M.J."/>
            <person name="Karaoz U."/>
            <person name="Brodie E.L."/>
            <person name="Williams K.H."/>
            <person name="Hubbard S.S."/>
            <person name="Banfield J.F."/>
        </authorList>
    </citation>
    <scope>NUCLEOTIDE SEQUENCE [LARGE SCALE GENOMIC DNA]</scope>
</reference>
<dbReference type="InterPro" id="IPR017021">
    <property type="entry name" value="UCP033763"/>
</dbReference>
<sequence length="150" mass="17200">MYNFSIMDANQKGFTHKFVAVLNKKIPVGNLMNALGHMAVGLSSDYPSISEMRFDNYFDKDGGTHKNISDNPFIILQADNSNKIRTLRNALLKKGIHFSDFTNTMTVGTYIEQQQRTKETLEAELEYYGICLFGEIDEVNELTKKFSLWR</sequence>
<accession>A0A1F7J310</accession>
<name>A0A1F7J310_9BACT</name>
<proteinExistence type="predicted"/>
<dbReference type="InterPro" id="IPR018988">
    <property type="entry name" value="DUF2000"/>
</dbReference>
<dbReference type="AlphaFoldDB" id="A0A1F7J310"/>
<dbReference type="InterPro" id="IPR023476">
    <property type="entry name" value="Pep_tRNA_hydro_II_dom_sf"/>
</dbReference>